<evidence type="ECO:0000256" key="4">
    <source>
        <dbReference type="RuleBase" id="RU000461"/>
    </source>
</evidence>
<dbReference type="AlphaFoldDB" id="A0A6J4N6A8"/>
<dbReference type="PROSITE" id="PS00086">
    <property type="entry name" value="CYTOCHROME_P450"/>
    <property type="match status" value="1"/>
</dbReference>
<evidence type="ECO:0000256" key="2">
    <source>
        <dbReference type="ARBA" id="ARBA00010617"/>
    </source>
</evidence>
<gene>
    <name evidence="5" type="ORF">AVDCRST_MAG60-738</name>
</gene>
<dbReference type="PANTHER" id="PTHR24305">
    <property type="entry name" value="CYTOCHROME P450"/>
    <property type="match status" value="1"/>
</dbReference>
<dbReference type="GO" id="GO:0005506">
    <property type="term" value="F:iron ion binding"/>
    <property type="evidence" value="ECO:0007669"/>
    <property type="project" value="InterPro"/>
</dbReference>
<dbReference type="InterPro" id="IPR001128">
    <property type="entry name" value="Cyt_P450"/>
</dbReference>
<dbReference type="GO" id="GO:0016705">
    <property type="term" value="F:oxidoreductase activity, acting on paired donors, with incorporation or reduction of molecular oxygen"/>
    <property type="evidence" value="ECO:0007669"/>
    <property type="project" value="InterPro"/>
</dbReference>
<feature type="binding site" description="axial binding residue" evidence="3">
    <location>
        <position position="414"/>
    </location>
    <ligand>
        <name>heme</name>
        <dbReference type="ChEBI" id="CHEBI:30413"/>
    </ligand>
    <ligandPart>
        <name>Fe</name>
        <dbReference type="ChEBI" id="CHEBI:18248"/>
    </ligandPart>
</feature>
<keyword evidence="3 4" id="KW-0408">Iron</keyword>
<comment type="cofactor">
    <cofactor evidence="1 3">
        <name>heme</name>
        <dbReference type="ChEBI" id="CHEBI:30413"/>
    </cofactor>
</comment>
<dbReference type="PRINTS" id="PR00463">
    <property type="entry name" value="EP450I"/>
</dbReference>
<dbReference type="InterPro" id="IPR036396">
    <property type="entry name" value="Cyt_P450_sf"/>
</dbReference>
<dbReference type="Gene3D" id="1.10.630.10">
    <property type="entry name" value="Cytochrome P450"/>
    <property type="match status" value="1"/>
</dbReference>
<keyword evidence="4" id="KW-0560">Oxidoreductase</keyword>
<dbReference type="GO" id="GO:0004497">
    <property type="term" value="F:monooxygenase activity"/>
    <property type="evidence" value="ECO:0007669"/>
    <property type="project" value="UniProtKB-KW"/>
</dbReference>
<dbReference type="PRINTS" id="PR00385">
    <property type="entry name" value="P450"/>
</dbReference>
<reference evidence="5" key="1">
    <citation type="submission" date="2020-02" db="EMBL/GenBank/DDBJ databases">
        <authorList>
            <person name="Meier V. D."/>
        </authorList>
    </citation>
    <scope>NUCLEOTIDE SEQUENCE</scope>
    <source>
        <strain evidence="5">AVDCRST_MAG60</strain>
    </source>
</reference>
<evidence type="ECO:0000256" key="3">
    <source>
        <dbReference type="PIRSR" id="PIRSR602401-1"/>
    </source>
</evidence>
<dbReference type="SUPFAM" id="SSF48264">
    <property type="entry name" value="Cytochrome P450"/>
    <property type="match status" value="1"/>
</dbReference>
<keyword evidence="3 4" id="KW-0479">Metal-binding</keyword>
<dbReference type="InterPro" id="IPR002401">
    <property type="entry name" value="Cyt_P450_E_grp-I"/>
</dbReference>
<dbReference type="GO" id="GO:0020037">
    <property type="term" value="F:heme binding"/>
    <property type="evidence" value="ECO:0007669"/>
    <property type="project" value="InterPro"/>
</dbReference>
<evidence type="ECO:0000313" key="5">
    <source>
        <dbReference type="EMBL" id="CAA9379168.1"/>
    </source>
</evidence>
<organism evidence="5">
    <name type="scientific">uncultured Nocardioides sp</name>
    <dbReference type="NCBI Taxonomy" id="198441"/>
    <lineage>
        <taxon>Bacteria</taxon>
        <taxon>Bacillati</taxon>
        <taxon>Actinomycetota</taxon>
        <taxon>Actinomycetes</taxon>
        <taxon>Propionibacteriales</taxon>
        <taxon>Nocardioidaceae</taxon>
        <taxon>Nocardioides</taxon>
        <taxon>environmental samples</taxon>
    </lineage>
</organism>
<accession>A0A6J4N6A8</accession>
<protein>
    <submittedName>
        <fullName evidence="5">Cytochrome P450 family protein</fullName>
    </submittedName>
</protein>
<name>A0A6J4N6A8_9ACTN</name>
<sequence length="473" mass="50611">MSAATRIKDRFEGMQPTDIGVEGPSSLDMARAFRAVRADPLSFLTEVSEQYGDLVSFPVPGPPALLVNDPADVRHVLQTAARNWGKHTVQYAALARVTGPGLLASAAPSWIEHRRLAAPAFHHQRLGAVGDEVRAAADTAITAGLSDRSFDQGAVVDVAALTHRIGLDAVGRALFSADLSGRAQRLLDATSDAARLVVRAGRAIVPAPAWAPTPLNVRLRSTRRRLDLVSAEIIAERRSRAGARTATAVGSPTHGDDLLGLLLDSGLSDAEIRDELVTMVIAGHETVAAALAWTLMLLAEHPSAQDRVRSELTAHAGPVPMLGHREQLPWTRAVIDEALRLYPPAWALSRRAHAPDVIGGRSVPAGTLAIVSPWLLHRRSASWPAPLAFRPERFLGDGAVRSGYLPFGQGPRLCIGREFALGEMVLVLSRLLASHRIDLPAGWTRPHAQAQVAVHPRGGMRLVVTRATGARHG</sequence>
<proteinExistence type="inferred from homology"/>
<dbReference type="Pfam" id="PF00067">
    <property type="entry name" value="p450"/>
    <property type="match status" value="1"/>
</dbReference>
<dbReference type="EMBL" id="CADCUN010000080">
    <property type="protein sequence ID" value="CAA9379168.1"/>
    <property type="molecule type" value="Genomic_DNA"/>
</dbReference>
<dbReference type="PANTHER" id="PTHR24305:SF166">
    <property type="entry name" value="CYTOCHROME P450 12A4, MITOCHONDRIAL-RELATED"/>
    <property type="match status" value="1"/>
</dbReference>
<dbReference type="InterPro" id="IPR017972">
    <property type="entry name" value="Cyt_P450_CS"/>
</dbReference>
<comment type="similarity">
    <text evidence="2 4">Belongs to the cytochrome P450 family.</text>
</comment>
<evidence type="ECO:0000256" key="1">
    <source>
        <dbReference type="ARBA" id="ARBA00001971"/>
    </source>
</evidence>
<keyword evidence="3 4" id="KW-0349">Heme</keyword>
<keyword evidence="4" id="KW-0503">Monooxygenase</keyword>
<dbReference type="InterPro" id="IPR050121">
    <property type="entry name" value="Cytochrome_P450_monoxygenase"/>
</dbReference>